<evidence type="ECO:0000313" key="3">
    <source>
        <dbReference type="Proteomes" id="UP000323188"/>
    </source>
</evidence>
<sequence length="75" mass="9096">MKKRRTFKDIRAEYEDLTSKTELKFKELTPFQQQVIKDRIRNQAKIDNLYNLRVTVISILTILSIIVFLYVRFMI</sequence>
<dbReference type="EMBL" id="VUOE01000001">
    <property type="protein sequence ID" value="KAA2219466.1"/>
    <property type="molecule type" value="Genomic_DNA"/>
</dbReference>
<keyword evidence="1" id="KW-0812">Transmembrane</keyword>
<gene>
    <name evidence="2" type="ORF">F0361_07640</name>
</gene>
<evidence type="ECO:0000313" key="2">
    <source>
        <dbReference type="EMBL" id="KAA2219466.1"/>
    </source>
</evidence>
<feature type="transmembrane region" description="Helical" evidence="1">
    <location>
        <begin position="49"/>
        <end position="71"/>
    </location>
</feature>
<dbReference type="RefSeq" id="WP_154917895.1">
    <property type="nucleotide sequence ID" value="NZ_VUOE01000001.1"/>
</dbReference>
<accession>A0A5B2TY49</accession>
<keyword evidence="1" id="KW-0472">Membrane</keyword>
<dbReference type="Proteomes" id="UP000323188">
    <property type="component" value="Unassembled WGS sequence"/>
</dbReference>
<organism evidence="2 3">
    <name type="scientific">Maribacter flavus</name>
    <dbReference type="NCBI Taxonomy" id="1658664"/>
    <lineage>
        <taxon>Bacteria</taxon>
        <taxon>Pseudomonadati</taxon>
        <taxon>Bacteroidota</taxon>
        <taxon>Flavobacteriia</taxon>
        <taxon>Flavobacteriales</taxon>
        <taxon>Flavobacteriaceae</taxon>
        <taxon>Maribacter</taxon>
    </lineage>
</organism>
<name>A0A5B2TY49_9FLAO</name>
<proteinExistence type="predicted"/>
<keyword evidence="1" id="KW-1133">Transmembrane helix</keyword>
<reference evidence="2 3" key="1">
    <citation type="submission" date="2019-09" db="EMBL/GenBank/DDBJ databases">
        <authorList>
            <person name="Khan S.A."/>
            <person name="Jeon C.O."/>
            <person name="Chun B.H."/>
            <person name="Jeong S.E."/>
        </authorList>
    </citation>
    <scope>NUCLEOTIDE SEQUENCE [LARGE SCALE GENOMIC DNA]</scope>
    <source>
        <strain evidence="2 3">KCTC 42508</strain>
    </source>
</reference>
<evidence type="ECO:0000256" key="1">
    <source>
        <dbReference type="SAM" id="Phobius"/>
    </source>
</evidence>
<dbReference type="AlphaFoldDB" id="A0A5B2TY49"/>
<comment type="caution">
    <text evidence="2">The sequence shown here is derived from an EMBL/GenBank/DDBJ whole genome shotgun (WGS) entry which is preliminary data.</text>
</comment>
<protein>
    <submittedName>
        <fullName evidence="2">Uncharacterized protein</fullName>
    </submittedName>
</protein>